<comment type="caution">
    <text evidence="2">The sequence shown here is derived from an EMBL/GenBank/DDBJ whole genome shotgun (WGS) entry which is preliminary data.</text>
</comment>
<dbReference type="EMBL" id="CAJNOQ010023569">
    <property type="protein sequence ID" value="CAF1517225.1"/>
    <property type="molecule type" value="Genomic_DNA"/>
</dbReference>
<evidence type="ECO:0000313" key="4">
    <source>
        <dbReference type="Proteomes" id="UP000663829"/>
    </source>
</evidence>
<dbReference type="OrthoDB" id="25620at2759"/>
<keyword evidence="4" id="KW-1185">Reference proteome</keyword>
<feature type="domain" description="TLDc" evidence="1">
    <location>
        <begin position="19"/>
        <end position="189"/>
    </location>
</feature>
<evidence type="ECO:0000259" key="1">
    <source>
        <dbReference type="PROSITE" id="PS51886"/>
    </source>
</evidence>
<name>A0A815UK25_9BILA</name>
<protein>
    <recommendedName>
        <fullName evidence="1">TLDc domain-containing protein</fullName>
    </recommendedName>
</protein>
<sequence length="189" mass="21514">MFFHLFSFRFDIILDSQQQLFKGEDVPLLSPEYQQKLNDFYGNPKQKWKLIYKAARDGFKPEDFHKLCDNKGPTMSLLQSAKGGYLFGGFTRQSWTSVLGCKNDSEAFMFTLKNPYEIPPTKLPIKNYTIKCAVFHRKTEGPSFGAGDLISSPDSNLKIVSHVFFPRAYVDTTDKDVELFTGIVQGATK</sequence>
<dbReference type="Proteomes" id="UP000681722">
    <property type="component" value="Unassembled WGS sequence"/>
</dbReference>
<dbReference type="Proteomes" id="UP000663829">
    <property type="component" value="Unassembled WGS sequence"/>
</dbReference>
<dbReference type="EMBL" id="CAJOBC010089114">
    <property type="protein sequence ID" value="CAF4377056.1"/>
    <property type="molecule type" value="Genomic_DNA"/>
</dbReference>
<accession>A0A815UK25</accession>
<evidence type="ECO:0000313" key="2">
    <source>
        <dbReference type="EMBL" id="CAF1517225.1"/>
    </source>
</evidence>
<gene>
    <name evidence="2" type="ORF">GPM918_LOCUS37387</name>
    <name evidence="3" type="ORF">SRO942_LOCUS38151</name>
</gene>
<organism evidence="2 4">
    <name type="scientific">Didymodactylos carnosus</name>
    <dbReference type="NCBI Taxonomy" id="1234261"/>
    <lineage>
        <taxon>Eukaryota</taxon>
        <taxon>Metazoa</taxon>
        <taxon>Spiralia</taxon>
        <taxon>Gnathifera</taxon>
        <taxon>Rotifera</taxon>
        <taxon>Eurotatoria</taxon>
        <taxon>Bdelloidea</taxon>
        <taxon>Philodinida</taxon>
        <taxon>Philodinidae</taxon>
        <taxon>Didymodactylos</taxon>
    </lineage>
</organism>
<dbReference type="AlphaFoldDB" id="A0A815UK25"/>
<dbReference type="InterPro" id="IPR006571">
    <property type="entry name" value="TLDc_dom"/>
</dbReference>
<reference evidence="2" key="1">
    <citation type="submission" date="2021-02" db="EMBL/GenBank/DDBJ databases">
        <authorList>
            <person name="Nowell W R."/>
        </authorList>
    </citation>
    <scope>NUCLEOTIDE SEQUENCE</scope>
</reference>
<dbReference type="Pfam" id="PF07534">
    <property type="entry name" value="TLD"/>
    <property type="match status" value="1"/>
</dbReference>
<evidence type="ECO:0000313" key="3">
    <source>
        <dbReference type="EMBL" id="CAF4377056.1"/>
    </source>
</evidence>
<proteinExistence type="predicted"/>
<dbReference type="PROSITE" id="PS51886">
    <property type="entry name" value="TLDC"/>
    <property type="match status" value="1"/>
</dbReference>